<dbReference type="RefSeq" id="XP_025362015.1">
    <property type="nucleotide sequence ID" value="XM_025503749.1"/>
</dbReference>
<organism evidence="2 3">
    <name type="scientific">Jaminaea rosea</name>
    <dbReference type="NCBI Taxonomy" id="1569628"/>
    <lineage>
        <taxon>Eukaryota</taxon>
        <taxon>Fungi</taxon>
        <taxon>Dikarya</taxon>
        <taxon>Basidiomycota</taxon>
        <taxon>Ustilaginomycotina</taxon>
        <taxon>Exobasidiomycetes</taxon>
        <taxon>Microstromatales</taxon>
        <taxon>Microstromatales incertae sedis</taxon>
        <taxon>Jaminaea</taxon>
    </lineage>
</organism>
<feature type="region of interest" description="Disordered" evidence="1">
    <location>
        <begin position="578"/>
        <end position="600"/>
    </location>
</feature>
<feature type="compositionally biased region" description="Low complexity" evidence="1">
    <location>
        <begin position="328"/>
        <end position="348"/>
    </location>
</feature>
<name>A0A316UU25_9BASI</name>
<reference evidence="2 3" key="1">
    <citation type="journal article" date="2018" name="Mol. Biol. Evol.">
        <title>Broad Genomic Sampling Reveals a Smut Pathogenic Ancestry of the Fungal Clade Ustilaginomycotina.</title>
        <authorList>
            <person name="Kijpornyongpan T."/>
            <person name="Mondo S.J."/>
            <person name="Barry K."/>
            <person name="Sandor L."/>
            <person name="Lee J."/>
            <person name="Lipzen A."/>
            <person name="Pangilinan J."/>
            <person name="LaButti K."/>
            <person name="Hainaut M."/>
            <person name="Henrissat B."/>
            <person name="Grigoriev I.V."/>
            <person name="Spatafora J.W."/>
            <person name="Aime M.C."/>
        </authorList>
    </citation>
    <scope>NUCLEOTIDE SEQUENCE [LARGE SCALE GENOMIC DNA]</scope>
    <source>
        <strain evidence="2 3">MCA 5214</strain>
    </source>
</reference>
<dbReference type="AlphaFoldDB" id="A0A316UU25"/>
<sequence length="654" mass="71576">MAVASADQSEPMPKCSALQDLPVELWTSIAFLAYDGDAESALCLVQTCKSFYTSPAGKAVRYLTFLDRHSFPHPPRLPDAAFSSSNSASTSDIDRETSLLSQSRWPGRINIAAPFVQSRQHESDLNPVPVVGDPEAEWWRLPVDYFWPRLCVGGRKVAALSRSGRKLDIWNSEKWHEEEGNDADVAVRCEEAIMAWDVDVDEGVAILVHATSIESDDHVHEQGSEASNNEDDAQHAQGWSVLPRRRPLHQLTLAVYDLATGQPHPAASSRQPRHQLHRACIPSEDLTVEVLGSHVLLRAGDSADVFRWAAGMGPSSAATSDRHKRARTAAPTASASISRSQSPSSASSWPHVWSRPPSHSPVLSAHLLGLSVIAVLSHPASSEHARDWGSSIEFYRWDQQSQDGEARVAEIQLPIRARPATERYSYIKTGLGKRWTQRDQNAAVAVCIEGYVWMADLRSFADILFPQQALAVFGSSYLTLDSQWVRAHMHKCSLSSPQTYPTSLSLSGWRVAAIWSRPLSTSAVVGETATTTHGQSVATSGSTPPPQQQPDEGTSGLAVKAGASAKLPTIFLRALDANPRHTDPQKVTSRDQRPDLPDDEPLIYTVFTGDRFSAYCDHDLTRQLGDSTWMPVDVQIDGPRTLISSTTSSKLLVG</sequence>
<dbReference type="EMBL" id="KZ819668">
    <property type="protein sequence ID" value="PWN27403.1"/>
    <property type="molecule type" value="Genomic_DNA"/>
</dbReference>
<accession>A0A316UU25</accession>
<keyword evidence="3" id="KW-1185">Reference proteome</keyword>
<evidence type="ECO:0000313" key="3">
    <source>
        <dbReference type="Proteomes" id="UP000245884"/>
    </source>
</evidence>
<feature type="region of interest" description="Disordered" evidence="1">
    <location>
        <begin position="313"/>
        <end position="353"/>
    </location>
</feature>
<feature type="region of interest" description="Disordered" evidence="1">
    <location>
        <begin position="526"/>
        <end position="555"/>
    </location>
</feature>
<dbReference type="Proteomes" id="UP000245884">
    <property type="component" value="Unassembled WGS sequence"/>
</dbReference>
<proteinExistence type="predicted"/>
<evidence type="ECO:0008006" key="4">
    <source>
        <dbReference type="Google" id="ProtNLM"/>
    </source>
</evidence>
<feature type="region of interest" description="Disordered" evidence="1">
    <location>
        <begin position="215"/>
        <end position="236"/>
    </location>
</feature>
<feature type="compositionally biased region" description="Polar residues" evidence="1">
    <location>
        <begin position="526"/>
        <end position="542"/>
    </location>
</feature>
<dbReference type="OrthoDB" id="10676543at2759"/>
<feature type="compositionally biased region" description="Basic and acidic residues" evidence="1">
    <location>
        <begin position="578"/>
        <end position="596"/>
    </location>
</feature>
<gene>
    <name evidence="2" type="ORF">BDZ90DRAFT_177407</name>
</gene>
<dbReference type="GeneID" id="37025572"/>
<protein>
    <recommendedName>
        <fullName evidence="4">F-box domain-containing protein</fullName>
    </recommendedName>
</protein>
<evidence type="ECO:0000313" key="2">
    <source>
        <dbReference type="EMBL" id="PWN27403.1"/>
    </source>
</evidence>
<evidence type="ECO:0000256" key="1">
    <source>
        <dbReference type="SAM" id="MobiDB-lite"/>
    </source>
</evidence>